<organism evidence="3">
    <name type="scientific">Cladocopium goreaui</name>
    <dbReference type="NCBI Taxonomy" id="2562237"/>
    <lineage>
        <taxon>Eukaryota</taxon>
        <taxon>Sar</taxon>
        <taxon>Alveolata</taxon>
        <taxon>Dinophyceae</taxon>
        <taxon>Suessiales</taxon>
        <taxon>Symbiodiniaceae</taxon>
        <taxon>Cladocopium</taxon>
    </lineage>
</organism>
<dbReference type="CDD" id="cd18316">
    <property type="entry name" value="BTB_POZ_KCTD-like"/>
    <property type="match status" value="1"/>
</dbReference>
<proteinExistence type="predicted"/>
<keyword evidence="6" id="KW-1185">Reference proteome</keyword>
<dbReference type="Gene3D" id="3.30.710.10">
    <property type="entry name" value="Potassium Channel Kv1.1, Chain A"/>
    <property type="match status" value="1"/>
</dbReference>
<accession>A0A9P1DK37</accession>
<sequence>MAQSDVVCLNVGGECYWTLRKTLERLDSEGQYPSSVLAKMLSGEFPSSWDQNSRLCIDRDGRLFRHVLNYLRDERLPLGLSRADRTLLLQEAVFDTSEMEMEQAKYYGLDELHESLGGLQEPLPRPAPKAFTGFVPRPQTQELVHEARCSRDVTAPPENEQIRPIQKFPETQQTGFRDFLAQLFPSFRRLVVCDVGHSFATEANPQDIHLQLPGSLEAEQGAEADGSLDRKGPKQTNGWAKRWVTKRKDEEALERFLDKHDFDDIITSRTSSRALSSCFPLRSPELLFPIHVAAKEGNRRVVRILLQRKVDPQQRSSHGRSPLEVVQAASKSKALPHHLDIIQLLENQVQFFTVRELRDRVGSCFIDSA</sequence>
<evidence type="ECO:0000256" key="1">
    <source>
        <dbReference type="PROSITE-ProRule" id="PRU00023"/>
    </source>
</evidence>
<reference evidence="4" key="2">
    <citation type="submission" date="2024-04" db="EMBL/GenBank/DDBJ databases">
        <authorList>
            <person name="Chen Y."/>
            <person name="Shah S."/>
            <person name="Dougan E. K."/>
            <person name="Thang M."/>
            <person name="Chan C."/>
        </authorList>
    </citation>
    <scope>NUCLEOTIDE SEQUENCE [LARGE SCALE GENOMIC DNA]</scope>
</reference>
<dbReference type="EMBL" id="CAMXCT010005013">
    <property type="protein sequence ID" value="CAI4011115.1"/>
    <property type="molecule type" value="Genomic_DNA"/>
</dbReference>
<evidence type="ECO:0000313" key="4">
    <source>
        <dbReference type="EMBL" id="CAL1164490.1"/>
    </source>
</evidence>
<name>A0A9P1DK37_9DINO</name>
<dbReference type="InterPro" id="IPR036770">
    <property type="entry name" value="Ankyrin_rpt-contain_sf"/>
</dbReference>
<feature type="domain" description="Potassium channel tetramerisation-type BTB" evidence="2">
    <location>
        <begin position="7"/>
        <end position="94"/>
    </location>
</feature>
<comment type="caution">
    <text evidence="3">The sequence shown here is derived from an EMBL/GenBank/DDBJ whole genome shotgun (WGS) entry which is preliminary data.</text>
</comment>
<dbReference type="PANTHER" id="PTHR14499">
    <property type="entry name" value="POTASSIUM CHANNEL TETRAMERIZATION DOMAIN-CONTAINING"/>
    <property type="match status" value="1"/>
</dbReference>
<dbReference type="EMBL" id="CAMXCT030005013">
    <property type="protein sequence ID" value="CAL4798427.1"/>
    <property type="molecule type" value="Genomic_DNA"/>
</dbReference>
<dbReference type="OrthoDB" id="2414723at2759"/>
<dbReference type="Proteomes" id="UP001152797">
    <property type="component" value="Unassembled WGS sequence"/>
</dbReference>
<dbReference type="GO" id="GO:0051260">
    <property type="term" value="P:protein homooligomerization"/>
    <property type="evidence" value="ECO:0007669"/>
    <property type="project" value="InterPro"/>
</dbReference>
<keyword evidence="1" id="KW-0040">ANK repeat</keyword>
<gene>
    <name evidence="3" type="ORF">C1SCF055_LOCUS36311</name>
</gene>
<dbReference type="InterPro" id="IPR002110">
    <property type="entry name" value="Ankyrin_rpt"/>
</dbReference>
<dbReference type="EMBL" id="CAMXCT020005013">
    <property type="protein sequence ID" value="CAL1164490.1"/>
    <property type="molecule type" value="Genomic_DNA"/>
</dbReference>
<dbReference type="SUPFAM" id="SSF54695">
    <property type="entry name" value="POZ domain"/>
    <property type="match status" value="1"/>
</dbReference>
<dbReference type="InterPro" id="IPR003131">
    <property type="entry name" value="T1-type_BTB"/>
</dbReference>
<dbReference type="PROSITE" id="PS50088">
    <property type="entry name" value="ANK_REPEAT"/>
    <property type="match status" value="1"/>
</dbReference>
<dbReference type="AlphaFoldDB" id="A0A9P1DK37"/>
<dbReference type="Gene3D" id="1.25.40.20">
    <property type="entry name" value="Ankyrin repeat-containing domain"/>
    <property type="match status" value="1"/>
</dbReference>
<reference evidence="3" key="1">
    <citation type="submission" date="2022-10" db="EMBL/GenBank/DDBJ databases">
        <authorList>
            <person name="Chen Y."/>
            <person name="Dougan E. K."/>
            <person name="Chan C."/>
            <person name="Rhodes N."/>
            <person name="Thang M."/>
        </authorList>
    </citation>
    <scope>NUCLEOTIDE SEQUENCE</scope>
</reference>
<dbReference type="InterPro" id="IPR011333">
    <property type="entry name" value="SKP1/BTB/POZ_sf"/>
</dbReference>
<evidence type="ECO:0000313" key="5">
    <source>
        <dbReference type="EMBL" id="CAL4798427.1"/>
    </source>
</evidence>
<evidence type="ECO:0000313" key="3">
    <source>
        <dbReference type="EMBL" id="CAI4011115.1"/>
    </source>
</evidence>
<dbReference type="PANTHER" id="PTHR14499:SF136">
    <property type="entry name" value="GH08630P"/>
    <property type="match status" value="1"/>
</dbReference>
<feature type="repeat" description="ANK" evidence="1">
    <location>
        <begin position="285"/>
        <end position="317"/>
    </location>
</feature>
<dbReference type="SUPFAM" id="SSF48403">
    <property type="entry name" value="Ankyrin repeat"/>
    <property type="match status" value="1"/>
</dbReference>
<evidence type="ECO:0000259" key="2">
    <source>
        <dbReference type="Pfam" id="PF02214"/>
    </source>
</evidence>
<protein>
    <submittedName>
        <fullName evidence="5">BTB/POZ domain-containing protein KCTD6</fullName>
    </submittedName>
</protein>
<dbReference type="Pfam" id="PF02214">
    <property type="entry name" value="BTB_2"/>
    <property type="match status" value="1"/>
</dbReference>
<evidence type="ECO:0000313" key="6">
    <source>
        <dbReference type="Proteomes" id="UP001152797"/>
    </source>
</evidence>